<dbReference type="EMBL" id="MU274913">
    <property type="protein sequence ID" value="KAI0088674.1"/>
    <property type="molecule type" value="Genomic_DNA"/>
</dbReference>
<sequence>MISPFMAGKTTSERCDVASRSRLKLSDRKHLLKQIAEGMAYLHGEKVVHGDLRGPNVFLTTTGDVKIADFGLCVYASGVSQNYFSMRTGNTRWIAPELMNTNSVQDEGLRQERERLELENARDPDRITINRPTISSDVYSFACTCIELIDGRVPYYDQKTDPAVIRFVTIENGRPPRPRELSGTHDDTVLWEIIQRCWASVESGSLRPTFAEVYKQLGRVV</sequence>
<evidence type="ECO:0000313" key="2">
    <source>
        <dbReference type="Proteomes" id="UP001055072"/>
    </source>
</evidence>
<comment type="caution">
    <text evidence="1">The sequence shown here is derived from an EMBL/GenBank/DDBJ whole genome shotgun (WGS) entry which is preliminary data.</text>
</comment>
<proteinExistence type="predicted"/>
<dbReference type="Proteomes" id="UP001055072">
    <property type="component" value="Unassembled WGS sequence"/>
</dbReference>
<name>A0ACB8U3L2_9APHY</name>
<accession>A0ACB8U3L2</accession>
<evidence type="ECO:0000313" key="1">
    <source>
        <dbReference type="EMBL" id="KAI0088674.1"/>
    </source>
</evidence>
<reference evidence="1" key="1">
    <citation type="journal article" date="2021" name="Environ. Microbiol.">
        <title>Gene family expansions and transcriptome signatures uncover fungal adaptations to wood decay.</title>
        <authorList>
            <person name="Hage H."/>
            <person name="Miyauchi S."/>
            <person name="Viragh M."/>
            <person name="Drula E."/>
            <person name="Min B."/>
            <person name="Chaduli D."/>
            <person name="Navarro D."/>
            <person name="Favel A."/>
            <person name="Norest M."/>
            <person name="Lesage-Meessen L."/>
            <person name="Balint B."/>
            <person name="Merenyi Z."/>
            <person name="de Eugenio L."/>
            <person name="Morin E."/>
            <person name="Martinez A.T."/>
            <person name="Baldrian P."/>
            <person name="Stursova M."/>
            <person name="Martinez M.J."/>
            <person name="Novotny C."/>
            <person name="Magnuson J.K."/>
            <person name="Spatafora J.W."/>
            <person name="Maurice S."/>
            <person name="Pangilinan J."/>
            <person name="Andreopoulos W."/>
            <person name="LaButti K."/>
            <person name="Hundley H."/>
            <person name="Na H."/>
            <person name="Kuo A."/>
            <person name="Barry K."/>
            <person name="Lipzen A."/>
            <person name="Henrissat B."/>
            <person name="Riley R."/>
            <person name="Ahrendt S."/>
            <person name="Nagy L.G."/>
            <person name="Grigoriev I.V."/>
            <person name="Martin F."/>
            <person name="Rosso M.N."/>
        </authorList>
    </citation>
    <scope>NUCLEOTIDE SEQUENCE</scope>
    <source>
        <strain evidence="1">CBS 384.51</strain>
    </source>
</reference>
<keyword evidence="2" id="KW-1185">Reference proteome</keyword>
<protein>
    <submittedName>
        <fullName evidence="1">Kinase-like domain-containing protein</fullName>
    </submittedName>
</protein>
<gene>
    <name evidence="1" type="ORF">BDY19DRAFT_179819</name>
</gene>
<organism evidence="1 2">
    <name type="scientific">Irpex rosettiformis</name>
    <dbReference type="NCBI Taxonomy" id="378272"/>
    <lineage>
        <taxon>Eukaryota</taxon>
        <taxon>Fungi</taxon>
        <taxon>Dikarya</taxon>
        <taxon>Basidiomycota</taxon>
        <taxon>Agaricomycotina</taxon>
        <taxon>Agaricomycetes</taxon>
        <taxon>Polyporales</taxon>
        <taxon>Irpicaceae</taxon>
        <taxon>Irpex</taxon>
    </lineage>
</organism>